<comment type="caution">
    <text evidence="1">The sequence shown here is derived from an EMBL/GenBank/DDBJ whole genome shotgun (WGS) entry which is preliminary data.</text>
</comment>
<proteinExistence type="predicted"/>
<protein>
    <submittedName>
        <fullName evidence="1">Uncharacterized protein</fullName>
    </submittedName>
</protein>
<accession>A0A8S1HBW8</accession>
<evidence type="ECO:0000313" key="2">
    <source>
        <dbReference type="Proteomes" id="UP000835052"/>
    </source>
</evidence>
<organism evidence="1 2">
    <name type="scientific">Caenorhabditis auriculariae</name>
    <dbReference type="NCBI Taxonomy" id="2777116"/>
    <lineage>
        <taxon>Eukaryota</taxon>
        <taxon>Metazoa</taxon>
        <taxon>Ecdysozoa</taxon>
        <taxon>Nematoda</taxon>
        <taxon>Chromadorea</taxon>
        <taxon>Rhabditida</taxon>
        <taxon>Rhabditina</taxon>
        <taxon>Rhabditomorpha</taxon>
        <taxon>Rhabditoidea</taxon>
        <taxon>Rhabditidae</taxon>
        <taxon>Peloderinae</taxon>
        <taxon>Caenorhabditis</taxon>
    </lineage>
</organism>
<dbReference type="Proteomes" id="UP000835052">
    <property type="component" value="Unassembled WGS sequence"/>
</dbReference>
<evidence type="ECO:0000313" key="1">
    <source>
        <dbReference type="EMBL" id="CAD6192622.1"/>
    </source>
</evidence>
<name>A0A8S1HBW8_9PELO</name>
<dbReference type="AlphaFoldDB" id="A0A8S1HBW8"/>
<reference evidence="1" key="1">
    <citation type="submission" date="2020-10" db="EMBL/GenBank/DDBJ databases">
        <authorList>
            <person name="Kikuchi T."/>
        </authorList>
    </citation>
    <scope>NUCLEOTIDE SEQUENCE</scope>
    <source>
        <strain evidence="1">NKZ352</strain>
    </source>
</reference>
<dbReference type="EMBL" id="CAJGYM010000029">
    <property type="protein sequence ID" value="CAD6192622.1"/>
    <property type="molecule type" value="Genomic_DNA"/>
</dbReference>
<keyword evidence="2" id="KW-1185">Reference proteome</keyword>
<gene>
    <name evidence="1" type="ORF">CAUJ_LOCUS8541</name>
</gene>
<sequence>PLAAFFWNNGSLLHFLVIVRSPLCPITHRPKIFRMIFLEPMDDSIVELSYLNSLI</sequence>
<feature type="non-terminal residue" evidence="1">
    <location>
        <position position="1"/>
    </location>
</feature>